<organism evidence="2 3">
    <name type="scientific">Spirochaeta africana (strain ATCC 700263 / DSM 8902 / Z-7692)</name>
    <dbReference type="NCBI Taxonomy" id="889378"/>
    <lineage>
        <taxon>Bacteria</taxon>
        <taxon>Pseudomonadati</taxon>
        <taxon>Spirochaetota</taxon>
        <taxon>Spirochaetia</taxon>
        <taxon>Spirochaetales</taxon>
        <taxon>Spirochaetaceae</taxon>
        <taxon>Spirochaeta</taxon>
    </lineage>
</organism>
<dbReference type="Gene3D" id="1.25.40.10">
    <property type="entry name" value="Tetratricopeptide repeat domain"/>
    <property type="match status" value="1"/>
</dbReference>
<accession>H9UJK5</accession>
<dbReference type="KEGG" id="sfc:Spiaf_1640"/>
<gene>
    <name evidence="2" type="ordered locus">Spiaf_1640</name>
</gene>
<dbReference type="SMART" id="SM00028">
    <property type="entry name" value="TPR"/>
    <property type="match status" value="2"/>
</dbReference>
<dbReference type="AlphaFoldDB" id="H9UJK5"/>
<dbReference type="OrthoDB" id="9794671at2"/>
<feature type="signal peptide" evidence="1">
    <location>
        <begin position="1"/>
        <end position="21"/>
    </location>
</feature>
<keyword evidence="3" id="KW-1185">Reference proteome</keyword>
<evidence type="ECO:0000256" key="1">
    <source>
        <dbReference type="SAM" id="SignalP"/>
    </source>
</evidence>
<evidence type="ECO:0000313" key="3">
    <source>
        <dbReference type="Proteomes" id="UP000007383"/>
    </source>
</evidence>
<proteinExistence type="predicted"/>
<dbReference type="Proteomes" id="UP000007383">
    <property type="component" value="Chromosome"/>
</dbReference>
<sequence length="316" mass="36666">MLRTIAILVLFGALQPAAVNGQVLENFSADTPSWVLVQRGDQLLREQQTAAAIELYNEALAREGTLPEALIGLGTAYLGSGDDQLALRELQLALDQEQFLYTPEDRYRILYLLADTFIIRGEQRKLQDTLLSIVDDDPYFSDPEHQDARRNYRRVLQQEGVDHLFRLYRLPEIFSRKAHRELGMQFLLQNLPSQAVDHLIFAMLMGFSEVIEEMRRIFPMYQYSSVLQTYQDIFTDDPRTAHLREYLLHDSFTAELLYLADAFYIEGQQALANALWRLVAEVPGPVQIQERARRQLQEPTMPDTFIRRMIDERLIK</sequence>
<evidence type="ECO:0000313" key="2">
    <source>
        <dbReference type="EMBL" id="AFG37698.1"/>
    </source>
</evidence>
<dbReference type="InterPro" id="IPR019734">
    <property type="entry name" value="TPR_rpt"/>
</dbReference>
<keyword evidence="1" id="KW-0732">Signal</keyword>
<reference evidence="3" key="1">
    <citation type="journal article" date="2013" name="Stand. Genomic Sci.">
        <title>Complete genome sequence of the halophilic bacterium Spirochaeta africana type strain (Z-7692(T)) from the alkaline Lake Magadi in the East African Rift.</title>
        <authorList>
            <person name="Liolos K."/>
            <person name="Abt B."/>
            <person name="Scheuner C."/>
            <person name="Teshima H."/>
            <person name="Held B."/>
            <person name="Lapidus A."/>
            <person name="Nolan M."/>
            <person name="Lucas S."/>
            <person name="Deshpande S."/>
            <person name="Cheng J.F."/>
            <person name="Tapia R."/>
            <person name="Goodwin L.A."/>
            <person name="Pitluck S."/>
            <person name="Pagani I."/>
            <person name="Ivanova N."/>
            <person name="Mavromatis K."/>
            <person name="Mikhailova N."/>
            <person name="Huntemann M."/>
            <person name="Pati A."/>
            <person name="Chen A."/>
            <person name="Palaniappan K."/>
            <person name="Land M."/>
            <person name="Rohde M."/>
            <person name="Tindall B.J."/>
            <person name="Detter J.C."/>
            <person name="Goker M."/>
            <person name="Bristow J."/>
            <person name="Eisen J.A."/>
            <person name="Markowitz V."/>
            <person name="Hugenholtz P."/>
            <person name="Woyke T."/>
            <person name="Klenk H.P."/>
            <person name="Kyrpides N.C."/>
        </authorList>
    </citation>
    <scope>NUCLEOTIDE SEQUENCE</scope>
    <source>
        <strain evidence="3">ATCC 700263 / DSM 8902 / Z-7692</strain>
    </source>
</reference>
<feature type="chain" id="PRO_5003623401" evidence="1">
    <location>
        <begin position="22"/>
        <end position="316"/>
    </location>
</feature>
<dbReference type="HOGENOM" id="CLU_879719_0_0_12"/>
<name>H9UJK5_SPIAZ</name>
<dbReference type="SUPFAM" id="SSF48452">
    <property type="entry name" value="TPR-like"/>
    <property type="match status" value="1"/>
</dbReference>
<protein>
    <submittedName>
        <fullName evidence="2">Uncharacterized protein</fullName>
    </submittedName>
</protein>
<dbReference type="STRING" id="889378.Spiaf_1640"/>
<dbReference type="EMBL" id="CP003282">
    <property type="protein sequence ID" value="AFG37698.1"/>
    <property type="molecule type" value="Genomic_DNA"/>
</dbReference>
<dbReference type="PATRIC" id="fig|889378.3.peg.1627"/>
<dbReference type="RefSeq" id="WP_014455681.1">
    <property type="nucleotide sequence ID" value="NC_017098.1"/>
</dbReference>
<dbReference type="InterPro" id="IPR011990">
    <property type="entry name" value="TPR-like_helical_dom_sf"/>
</dbReference>
<dbReference type="eggNOG" id="ENOG502ZQ11">
    <property type="taxonomic scope" value="Bacteria"/>
</dbReference>